<evidence type="ECO:0008006" key="3">
    <source>
        <dbReference type="Google" id="ProtNLM"/>
    </source>
</evidence>
<keyword evidence="2" id="KW-1185">Reference proteome</keyword>
<dbReference type="Proteomes" id="UP000245207">
    <property type="component" value="Unassembled WGS sequence"/>
</dbReference>
<organism evidence="1 2">
    <name type="scientific">Artemisia annua</name>
    <name type="common">Sweet wormwood</name>
    <dbReference type="NCBI Taxonomy" id="35608"/>
    <lineage>
        <taxon>Eukaryota</taxon>
        <taxon>Viridiplantae</taxon>
        <taxon>Streptophyta</taxon>
        <taxon>Embryophyta</taxon>
        <taxon>Tracheophyta</taxon>
        <taxon>Spermatophyta</taxon>
        <taxon>Magnoliopsida</taxon>
        <taxon>eudicotyledons</taxon>
        <taxon>Gunneridae</taxon>
        <taxon>Pentapetalae</taxon>
        <taxon>asterids</taxon>
        <taxon>campanulids</taxon>
        <taxon>Asterales</taxon>
        <taxon>Asteraceae</taxon>
        <taxon>Asteroideae</taxon>
        <taxon>Anthemideae</taxon>
        <taxon>Artemisiinae</taxon>
        <taxon>Artemisia</taxon>
    </lineage>
</organism>
<dbReference type="EMBL" id="PKPP01000093">
    <property type="protein sequence ID" value="PWA97930.1"/>
    <property type="molecule type" value="Genomic_DNA"/>
</dbReference>
<comment type="caution">
    <text evidence="1">The sequence shown here is derived from an EMBL/GenBank/DDBJ whole genome shotgun (WGS) entry which is preliminary data.</text>
</comment>
<proteinExistence type="predicted"/>
<name>A0A2U1QIS5_ARTAN</name>
<dbReference type="OrthoDB" id="5544992at2759"/>
<evidence type="ECO:0000313" key="2">
    <source>
        <dbReference type="Proteomes" id="UP000245207"/>
    </source>
</evidence>
<gene>
    <name evidence="1" type="ORF">CTI12_AA024620</name>
</gene>
<dbReference type="AlphaFoldDB" id="A0A2U1QIS5"/>
<dbReference type="PANTHER" id="PTHR37610:SF40">
    <property type="entry name" value="OS01G0909600 PROTEIN"/>
    <property type="match status" value="1"/>
</dbReference>
<protein>
    <recommendedName>
        <fullName evidence="3">Retrotransposon gag domain-containing protein</fullName>
    </recommendedName>
</protein>
<accession>A0A2U1QIS5</accession>
<dbReference type="PANTHER" id="PTHR37610">
    <property type="entry name" value="CCHC-TYPE DOMAIN-CONTAINING PROTEIN"/>
    <property type="match status" value="1"/>
</dbReference>
<evidence type="ECO:0000313" key="1">
    <source>
        <dbReference type="EMBL" id="PWA97930.1"/>
    </source>
</evidence>
<reference evidence="1 2" key="1">
    <citation type="journal article" date="2018" name="Mol. Plant">
        <title>The genome of Artemisia annua provides insight into the evolution of Asteraceae family and artemisinin biosynthesis.</title>
        <authorList>
            <person name="Shen Q."/>
            <person name="Zhang L."/>
            <person name="Liao Z."/>
            <person name="Wang S."/>
            <person name="Yan T."/>
            <person name="Shi P."/>
            <person name="Liu M."/>
            <person name="Fu X."/>
            <person name="Pan Q."/>
            <person name="Wang Y."/>
            <person name="Lv Z."/>
            <person name="Lu X."/>
            <person name="Zhang F."/>
            <person name="Jiang W."/>
            <person name="Ma Y."/>
            <person name="Chen M."/>
            <person name="Hao X."/>
            <person name="Li L."/>
            <person name="Tang Y."/>
            <person name="Lv G."/>
            <person name="Zhou Y."/>
            <person name="Sun X."/>
            <person name="Brodelius P.E."/>
            <person name="Rose J.K.C."/>
            <person name="Tang K."/>
        </authorList>
    </citation>
    <scope>NUCLEOTIDE SEQUENCE [LARGE SCALE GENOMIC DNA]</scope>
    <source>
        <strain evidence="2">cv. Huhao1</strain>
        <tissue evidence="1">Leaf</tissue>
    </source>
</reference>
<sequence length="135" mass="15669">MQSYEHRSSQFFTELVINPFNSVTTVISQCKDGFGCELKLGFIDGTCVKPPMNDVNVQRWVRCDYMVTRWFLNSMVTELSDAFLYAQSACELWKEIGERYGQSNGPLLYQLERELRKITRGNLSIAAFFNKLKRC</sequence>